<dbReference type="CDD" id="cd09917">
    <property type="entry name" value="F-box_SF"/>
    <property type="match status" value="1"/>
</dbReference>
<evidence type="ECO:0000256" key="1">
    <source>
        <dbReference type="SAM" id="MobiDB-lite"/>
    </source>
</evidence>
<proteinExistence type="predicted"/>
<name>A0A9P8SC20_9HYPO</name>
<dbReference type="Proteomes" id="UP000764110">
    <property type="component" value="Unassembled WGS sequence"/>
</dbReference>
<feature type="region of interest" description="Disordered" evidence="1">
    <location>
        <begin position="191"/>
        <end position="217"/>
    </location>
</feature>
<dbReference type="InterPro" id="IPR001810">
    <property type="entry name" value="F-box_dom"/>
</dbReference>
<evidence type="ECO:0000313" key="3">
    <source>
        <dbReference type="EMBL" id="KAH0601757.1"/>
    </source>
</evidence>
<gene>
    <name evidence="3" type="ORF">MHUMG1_00636</name>
</gene>
<dbReference type="AlphaFoldDB" id="A0A9P8SC20"/>
<dbReference type="EMBL" id="JACEFI010000001">
    <property type="protein sequence ID" value="KAH0601757.1"/>
    <property type="molecule type" value="Genomic_DNA"/>
</dbReference>
<evidence type="ECO:0000313" key="4">
    <source>
        <dbReference type="Proteomes" id="UP000764110"/>
    </source>
</evidence>
<organism evidence="3 4">
    <name type="scientific">Metarhizium humberi</name>
    <dbReference type="NCBI Taxonomy" id="2596975"/>
    <lineage>
        <taxon>Eukaryota</taxon>
        <taxon>Fungi</taxon>
        <taxon>Dikarya</taxon>
        <taxon>Ascomycota</taxon>
        <taxon>Pezizomycotina</taxon>
        <taxon>Sordariomycetes</taxon>
        <taxon>Hypocreomycetidae</taxon>
        <taxon>Hypocreales</taxon>
        <taxon>Clavicipitaceae</taxon>
        <taxon>Metarhizium</taxon>
    </lineage>
</organism>
<dbReference type="PROSITE" id="PS50181">
    <property type="entry name" value="FBOX"/>
    <property type="match status" value="1"/>
</dbReference>
<comment type="caution">
    <text evidence="3">The sequence shown here is derived from an EMBL/GenBank/DDBJ whole genome shotgun (WGS) entry which is preliminary data.</text>
</comment>
<feature type="domain" description="F-box" evidence="2">
    <location>
        <begin position="117"/>
        <end position="161"/>
    </location>
</feature>
<reference evidence="3 4" key="1">
    <citation type="submission" date="2020-07" db="EMBL/GenBank/DDBJ databases">
        <title>Metarhizium humberi genome.</title>
        <authorList>
            <person name="Lysoe E."/>
        </authorList>
    </citation>
    <scope>NUCLEOTIDE SEQUENCE [LARGE SCALE GENOMIC DNA]</scope>
    <source>
        <strain evidence="3 4">ESALQ1638</strain>
    </source>
</reference>
<feature type="compositionally biased region" description="Polar residues" evidence="1">
    <location>
        <begin position="195"/>
        <end position="214"/>
    </location>
</feature>
<protein>
    <recommendedName>
        <fullName evidence="2">F-box domain-containing protein</fullName>
    </recommendedName>
</protein>
<dbReference type="InterPro" id="IPR036047">
    <property type="entry name" value="F-box-like_dom_sf"/>
</dbReference>
<dbReference type="SUPFAM" id="SSF81383">
    <property type="entry name" value="F-box domain"/>
    <property type="match status" value="1"/>
</dbReference>
<sequence length="299" mass="33803">MEKKLKLAKLCERNVWPAKRRAIRLSLVEVLDLWHNFARLQRIESNRRPPLHVDAGVADGMRWHDGIPPQNVVAPPFGFCLRDSHSHGSVLPTPRLRRSASISGIRDHHPPWTAPSSAAITDLPLELIYNIFDILDPIDCTCLGLANHRFYAVLRHLYGSVPLSCQRLGPNDLEWAWNWAQTSESQCSCSTQRQGSVQTRESSPLPSKSRSTAVEPNKGQGFCRHCGANRCQLHRHLYCWMGVNDHRSEYCSVAERFLPPADQSPVKHCYLTKPGWPRRCGKHPSSDILSTPGHHTVKV</sequence>
<keyword evidence="4" id="KW-1185">Reference proteome</keyword>
<evidence type="ECO:0000259" key="2">
    <source>
        <dbReference type="PROSITE" id="PS50181"/>
    </source>
</evidence>
<accession>A0A9P8SC20</accession>